<dbReference type="AlphaFoldDB" id="A0A078AY30"/>
<dbReference type="Proteomes" id="UP000039865">
    <property type="component" value="Unassembled WGS sequence"/>
</dbReference>
<evidence type="ECO:0000313" key="1">
    <source>
        <dbReference type="EMBL" id="CDW87074.1"/>
    </source>
</evidence>
<proteinExistence type="predicted"/>
<protein>
    <submittedName>
        <fullName evidence="1">Uncharacterized protein</fullName>
    </submittedName>
</protein>
<dbReference type="EMBL" id="CCKQ01015260">
    <property type="protein sequence ID" value="CDW87074.1"/>
    <property type="molecule type" value="Genomic_DNA"/>
</dbReference>
<evidence type="ECO:0000313" key="2">
    <source>
        <dbReference type="Proteomes" id="UP000039865"/>
    </source>
</evidence>
<dbReference type="InParanoid" id="A0A078AY30"/>
<accession>A0A078AY30</accession>
<reference evidence="1 2" key="1">
    <citation type="submission" date="2014-06" db="EMBL/GenBank/DDBJ databases">
        <authorList>
            <person name="Swart Estienne"/>
        </authorList>
    </citation>
    <scope>NUCLEOTIDE SEQUENCE [LARGE SCALE GENOMIC DNA]</scope>
    <source>
        <strain evidence="1 2">130c</strain>
    </source>
</reference>
<organism evidence="1 2">
    <name type="scientific">Stylonychia lemnae</name>
    <name type="common">Ciliate</name>
    <dbReference type="NCBI Taxonomy" id="5949"/>
    <lineage>
        <taxon>Eukaryota</taxon>
        <taxon>Sar</taxon>
        <taxon>Alveolata</taxon>
        <taxon>Ciliophora</taxon>
        <taxon>Intramacronucleata</taxon>
        <taxon>Spirotrichea</taxon>
        <taxon>Stichotrichia</taxon>
        <taxon>Sporadotrichida</taxon>
        <taxon>Oxytrichidae</taxon>
        <taxon>Stylonychinae</taxon>
        <taxon>Stylonychia</taxon>
    </lineage>
</organism>
<gene>
    <name evidence="1" type="primary">Contig1495.g1628</name>
    <name evidence="1" type="ORF">STYLEM_16176</name>
</gene>
<keyword evidence="2" id="KW-1185">Reference proteome</keyword>
<sequence>MIASTRRLNHSELRDLSGRQASSSLIIQSDVSPIKSINGKDYLLPEIGLNKFRDQQLNPESELNPFKVSKNPEKLLALNEREREKSRLLILKKKLQQDES</sequence>
<name>A0A078AY30_STYLE</name>